<dbReference type="AlphaFoldDB" id="A0A7X6R2Q8"/>
<dbReference type="Pfam" id="PF19927">
    <property type="entry name" value="DUF6390"/>
    <property type="match status" value="1"/>
</dbReference>
<dbReference type="InterPro" id="IPR045660">
    <property type="entry name" value="DUF6390"/>
</dbReference>
<accession>A0A7X6R2Q8</accession>
<gene>
    <name evidence="1" type="ORF">HGB38_10510</name>
</gene>
<proteinExistence type="predicted"/>
<dbReference type="Proteomes" id="UP000540698">
    <property type="component" value="Unassembled WGS sequence"/>
</dbReference>
<dbReference type="EMBL" id="JAAXOS010000004">
    <property type="protein sequence ID" value="NKY26649.1"/>
    <property type="molecule type" value="Genomic_DNA"/>
</dbReference>
<comment type="caution">
    <text evidence="1">The sequence shown here is derived from an EMBL/GenBank/DDBJ whole genome shotgun (WGS) entry which is preliminary data.</text>
</comment>
<organism evidence="1 2">
    <name type="scientific">Nocardia gamkensis</name>
    <dbReference type="NCBI Taxonomy" id="352869"/>
    <lineage>
        <taxon>Bacteria</taxon>
        <taxon>Bacillati</taxon>
        <taxon>Actinomycetota</taxon>
        <taxon>Actinomycetes</taxon>
        <taxon>Mycobacteriales</taxon>
        <taxon>Nocardiaceae</taxon>
        <taxon>Nocardia</taxon>
    </lineage>
</organism>
<evidence type="ECO:0000313" key="1">
    <source>
        <dbReference type="EMBL" id="NKY26649.1"/>
    </source>
</evidence>
<name>A0A7X6R2Q8_9NOCA</name>
<dbReference type="RefSeq" id="WP_062973992.1">
    <property type="nucleotide sequence ID" value="NZ_JAAXOS010000004.1"/>
</dbReference>
<keyword evidence="2" id="KW-1185">Reference proteome</keyword>
<reference evidence="1 2" key="1">
    <citation type="submission" date="2020-04" db="EMBL/GenBank/DDBJ databases">
        <title>MicrobeNet Type strains.</title>
        <authorList>
            <person name="Nicholson A.C."/>
        </authorList>
    </citation>
    <scope>NUCLEOTIDE SEQUENCE [LARGE SCALE GENOMIC DNA]</scope>
    <source>
        <strain evidence="1 2">DSM 44956</strain>
    </source>
</reference>
<evidence type="ECO:0000313" key="2">
    <source>
        <dbReference type="Proteomes" id="UP000540698"/>
    </source>
</evidence>
<protein>
    <submittedName>
        <fullName evidence="1">Uncharacterized protein</fullName>
    </submittedName>
</protein>
<sequence length="247" mass="27108">MTGGGAEMFARYAYAPNRLGYCGPPDAVALRDGSEEQVRAVARRFTGAWPYLRVMARMTGIADPLDRRLVESYWLGGGVGASLDPREFTAELLSLLGPVAGGYWTHLTPRLAEEAAANHCFHVFGVYPWSRLLRHGNAHPLHILDSCRITWGTVLDRSGGEVSLRCRRLRWDGERLTLSAETSESVPIRVDGYAALPDVAAGERVAVHWGRLCGRLDDAGVRALESGTVRQLEVTNRRLAARRSPAS</sequence>